<dbReference type="PANTHER" id="PTHR46238:SF11">
    <property type="entry name" value="AGAMOUS-LIKE MADS-BOX PROTEIN AGL16"/>
    <property type="match status" value="1"/>
</dbReference>
<dbReference type="OrthoDB" id="769866at2759"/>
<keyword evidence="2" id="KW-1185">Reference proteome</keyword>
<dbReference type="AlphaFoldDB" id="A0A9D5CGE9"/>
<proteinExistence type="predicted"/>
<evidence type="ECO:0000313" key="1">
    <source>
        <dbReference type="EMBL" id="KAJ0972791.1"/>
    </source>
</evidence>
<evidence type="ECO:0000313" key="2">
    <source>
        <dbReference type="Proteomes" id="UP001085076"/>
    </source>
</evidence>
<dbReference type="Proteomes" id="UP001085076">
    <property type="component" value="Miscellaneous, Linkage group lg05"/>
</dbReference>
<sequence>MIDEDVTHRIKAGWLKWRSATGVLCDKKMPNKIKGKFYRTAVRPAMIYGSECWATKVQHMHKMNVAEMRMLRWMSDHTRLDKIRNEHIRQKMHVAPIEDKIREGRLRWFGHVRRRPPGAPVRKCDSLVVEGKKRGRGRPRITWREVVSKDLHMLDIEPDLAFDRATWRQKIHIADPA</sequence>
<protein>
    <submittedName>
        <fullName evidence="1">Uncharacterized protein</fullName>
    </submittedName>
</protein>
<reference evidence="1" key="1">
    <citation type="submission" date="2021-03" db="EMBL/GenBank/DDBJ databases">
        <authorList>
            <person name="Li Z."/>
            <person name="Yang C."/>
        </authorList>
    </citation>
    <scope>NUCLEOTIDE SEQUENCE</scope>
    <source>
        <strain evidence="1">Dzin_1.0</strain>
        <tissue evidence="1">Leaf</tissue>
    </source>
</reference>
<dbReference type="EMBL" id="JAGGNH010000005">
    <property type="protein sequence ID" value="KAJ0972791.1"/>
    <property type="molecule type" value="Genomic_DNA"/>
</dbReference>
<gene>
    <name evidence="1" type="ORF">J5N97_020750</name>
</gene>
<organism evidence="1 2">
    <name type="scientific">Dioscorea zingiberensis</name>
    <dbReference type="NCBI Taxonomy" id="325984"/>
    <lineage>
        <taxon>Eukaryota</taxon>
        <taxon>Viridiplantae</taxon>
        <taxon>Streptophyta</taxon>
        <taxon>Embryophyta</taxon>
        <taxon>Tracheophyta</taxon>
        <taxon>Spermatophyta</taxon>
        <taxon>Magnoliopsida</taxon>
        <taxon>Liliopsida</taxon>
        <taxon>Dioscoreales</taxon>
        <taxon>Dioscoreaceae</taxon>
        <taxon>Dioscorea</taxon>
    </lineage>
</organism>
<name>A0A9D5CGE9_9LILI</name>
<accession>A0A9D5CGE9</accession>
<reference evidence="1" key="2">
    <citation type="journal article" date="2022" name="Hortic Res">
        <title>The genome of Dioscorea zingiberensis sheds light on the biosynthesis, origin and evolution of the medicinally important diosgenin saponins.</title>
        <authorList>
            <person name="Li Y."/>
            <person name="Tan C."/>
            <person name="Li Z."/>
            <person name="Guo J."/>
            <person name="Li S."/>
            <person name="Chen X."/>
            <person name="Wang C."/>
            <person name="Dai X."/>
            <person name="Yang H."/>
            <person name="Song W."/>
            <person name="Hou L."/>
            <person name="Xu J."/>
            <person name="Tong Z."/>
            <person name="Xu A."/>
            <person name="Yuan X."/>
            <person name="Wang W."/>
            <person name="Yang Q."/>
            <person name="Chen L."/>
            <person name="Sun Z."/>
            <person name="Wang K."/>
            <person name="Pan B."/>
            <person name="Chen J."/>
            <person name="Bao Y."/>
            <person name="Liu F."/>
            <person name="Qi X."/>
            <person name="Gang D.R."/>
            <person name="Wen J."/>
            <person name="Li J."/>
        </authorList>
    </citation>
    <scope>NUCLEOTIDE SEQUENCE</scope>
    <source>
        <strain evidence="1">Dzin_1.0</strain>
    </source>
</reference>
<dbReference type="PANTHER" id="PTHR46238">
    <property type="entry name" value="REVERSE TRANSCRIPTASE DOMAIN-CONTAINING PROTEIN"/>
    <property type="match status" value="1"/>
</dbReference>
<comment type="caution">
    <text evidence="1">The sequence shown here is derived from an EMBL/GenBank/DDBJ whole genome shotgun (WGS) entry which is preliminary data.</text>
</comment>